<evidence type="ECO:0000313" key="2">
    <source>
        <dbReference type="Proteomes" id="UP000314294"/>
    </source>
</evidence>
<reference evidence="1 2" key="1">
    <citation type="submission" date="2019-03" db="EMBL/GenBank/DDBJ databases">
        <title>First draft genome of Liparis tanakae, snailfish: a comprehensive survey of snailfish specific genes.</title>
        <authorList>
            <person name="Kim W."/>
            <person name="Song I."/>
            <person name="Jeong J.-H."/>
            <person name="Kim D."/>
            <person name="Kim S."/>
            <person name="Ryu S."/>
            <person name="Song J.Y."/>
            <person name="Lee S.K."/>
        </authorList>
    </citation>
    <scope>NUCLEOTIDE SEQUENCE [LARGE SCALE GENOMIC DNA]</scope>
    <source>
        <tissue evidence="1">Muscle</tissue>
    </source>
</reference>
<evidence type="ECO:0000313" key="1">
    <source>
        <dbReference type="EMBL" id="TNN33569.1"/>
    </source>
</evidence>
<dbReference type="EMBL" id="SRLO01002199">
    <property type="protein sequence ID" value="TNN33569.1"/>
    <property type="molecule type" value="Genomic_DNA"/>
</dbReference>
<dbReference type="AlphaFoldDB" id="A0A4Z2EXL7"/>
<proteinExistence type="predicted"/>
<keyword evidence="2" id="KW-1185">Reference proteome</keyword>
<protein>
    <submittedName>
        <fullName evidence="1">Uncharacterized protein</fullName>
    </submittedName>
</protein>
<accession>A0A4Z2EXL7</accession>
<gene>
    <name evidence="1" type="ORF">EYF80_056266</name>
</gene>
<organism evidence="1 2">
    <name type="scientific">Liparis tanakae</name>
    <name type="common">Tanaka's snailfish</name>
    <dbReference type="NCBI Taxonomy" id="230148"/>
    <lineage>
        <taxon>Eukaryota</taxon>
        <taxon>Metazoa</taxon>
        <taxon>Chordata</taxon>
        <taxon>Craniata</taxon>
        <taxon>Vertebrata</taxon>
        <taxon>Euteleostomi</taxon>
        <taxon>Actinopterygii</taxon>
        <taxon>Neopterygii</taxon>
        <taxon>Teleostei</taxon>
        <taxon>Neoteleostei</taxon>
        <taxon>Acanthomorphata</taxon>
        <taxon>Eupercaria</taxon>
        <taxon>Perciformes</taxon>
        <taxon>Cottioidei</taxon>
        <taxon>Cottales</taxon>
        <taxon>Liparidae</taxon>
        <taxon>Liparis</taxon>
    </lineage>
</organism>
<sequence length="115" mass="12135">MSATTRVGVKQGAFWVTKGPLPFGGDVLLLLGKRPAAVVSEEGLPVTPHEALHALTPPAGSIEGVHRKRRLAELRVNTLTPNAPPEGKLLVNLIHIYVYVASQVSVAADLKSSPS</sequence>
<comment type="caution">
    <text evidence="1">The sequence shown here is derived from an EMBL/GenBank/DDBJ whole genome shotgun (WGS) entry which is preliminary data.</text>
</comment>
<dbReference type="Proteomes" id="UP000314294">
    <property type="component" value="Unassembled WGS sequence"/>
</dbReference>
<name>A0A4Z2EXL7_9TELE</name>